<dbReference type="Proteomes" id="UP000316313">
    <property type="component" value="Chromosome"/>
</dbReference>
<evidence type="ECO:0000313" key="2">
    <source>
        <dbReference type="EMBL" id="QDH18059.1"/>
    </source>
</evidence>
<evidence type="ECO:0000313" key="3">
    <source>
        <dbReference type="Proteomes" id="UP000316313"/>
    </source>
</evidence>
<name>A0A4Y6UKB9_9PROT</name>
<dbReference type="Gene3D" id="3.30.1330.40">
    <property type="entry name" value="RutC-like"/>
    <property type="match status" value="1"/>
</dbReference>
<reference evidence="2 3" key="1">
    <citation type="submission" date="2019-03" db="EMBL/GenBank/DDBJ databases">
        <title>The complete genome sequence of Swingsia samuiensis NBRC107927(T).</title>
        <authorList>
            <person name="Chua K.-O."/>
            <person name="Chan K.-G."/>
            <person name="See-Too W.-S."/>
        </authorList>
    </citation>
    <scope>NUCLEOTIDE SEQUENCE [LARGE SCALE GENOMIC DNA]</scope>
    <source>
        <strain evidence="2 3">AH83</strain>
    </source>
</reference>
<dbReference type="InterPro" id="IPR006175">
    <property type="entry name" value="YjgF/YER057c/UK114"/>
</dbReference>
<comment type="similarity">
    <text evidence="1">Belongs to the RutC family.</text>
</comment>
<proteinExistence type="inferred from homology"/>
<dbReference type="AlphaFoldDB" id="A0A4Y6UKB9"/>
<dbReference type="KEGG" id="ssam:E3D00_08205"/>
<evidence type="ECO:0000256" key="1">
    <source>
        <dbReference type="ARBA" id="ARBA00010552"/>
    </source>
</evidence>
<dbReference type="InterPro" id="IPR035959">
    <property type="entry name" value="RutC-like_sf"/>
</dbReference>
<dbReference type="EMBL" id="CP038141">
    <property type="protein sequence ID" value="QDH18059.1"/>
    <property type="molecule type" value="Genomic_DNA"/>
</dbReference>
<dbReference type="OrthoDB" id="9803101at2"/>
<dbReference type="SUPFAM" id="SSF55298">
    <property type="entry name" value="YjgF-like"/>
    <property type="match status" value="1"/>
</dbReference>
<dbReference type="CDD" id="cd06150">
    <property type="entry name" value="YjgF_YER057c_UK114_like_2"/>
    <property type="match status" value="1"/>
</dbReference>
<dbReference type="PROSITE" id="PS01094">
    <property type="entry name" value="UPF0076"/>
    <property type="match status" value="1"/>
</dbReference>
<accession>A0A4Y6UKB9</accession>
<keyword evidence="3" id="KW-1185">Reference proteome</keyword>
<gene>
    <name evidence="2" type="ORF">E3D00_08205</name>
</gene>
<dbReference type="PANTHER" id="PTHR47328">
    <property type="match status" value="1"/>
</dbReference>
<dbReference type="Pfam" id="PF01042">
    <property type="entry name" value="Ribonuc_L-PSP"/>
    <property type="match status" value="1"/>
</dbReference>
<protein>
    <submittedName>
        <fullName evidence="2">RidA family protein</fullName>
    </submittedName>
</protein>
<sequence>MLSLSTSLSPPYCSSEVHVGVNPDITRQLEEERLTGVVTHNGVAYLAGQIADDDTLDTEGQTADILKQIDALLAQLGTDKTRLLSVQVFLSDINEIGNMNKAWDAWLDTAHKPARATVEAKLAEPNWRVEMTAIAALR</sequence>
<dbReference type="InterPro" id="IPR019897">
    <property type="entry name" value="RidA_CS"/>
</dbReference>
<dbReference type="PANTHER" id="PTHR47328:SF1">
    <property type="entry name" value="RUTC FAMILY PROTEIN YOAB"/>
    <property type="match status" value="1"/>
</dbReference>
<dbReference type="InterPro" id="IPR035709">
    <property type="entry name" value="YoaB-like"/>
</dbReference>
<organism evidence="2 3">
    <name type="scientific">Swingsia samuiensis</name>
    <dbReference type="NCBI Taxonomy" id="1293412"/>
    <lineage>
        <taxon>Bacteria</taxon>
        <taxon>Pseudomonadati</taxon>
        <taxon>Pseudomonadota</taxon>
        <taxon>Alphaproteobacteria</taxon>
        <taxon>Acetobacterales</taxon>
        <taxon>Acetobacteraceae</taxon>
        <taxon>Swingsia</taxon>
    </lineage>
</organism>